<evidence type="ECO:0000313" key="4">
    <source>
        <dbReference type="Proteomes" id="UP000325577"/>
    </source>
</evidence>
<name>A0A5J5AXL8_9ASTE</name>
<dbReference type="PANTHER" id="PTHR35300">
    <property type="entry name" value="COACTIVATOR CBP, KIX DOMAIN-CONTAINING PROTEIN-RELATED"/>
    <property type="match status" value="1"/>
</dbReference>
<dbReference type="OrthoDB" id="1937968at2759"/>
<dbReference type="InterPro" id="IPR036529">
    <property type="entry name" value="KIX_dom_sf"/>
</dbReference>
<keyword evidence="1" id="KW-0539">Nucleus</keyword>
<keyword evidence="4" id="KW-1185">Reference proteome</keyword>
<reference evidence="3 4" key="1">
    <citation type="submission" date="2019-09" db="EMBL/GenBank/DDBJ databases">
        <title>A chromosome-level genome assembly of the Chinese tupelo Nyssa sinensis.</title>
        <authorList>
            <person name="Yang X."/>
            <person name="Kang M."/>
            <person name="Yang Y."/>
            <person name="Xiong H."/>
            <person name="Wang M."/>
            <person name="Zhang Z."/>
            <person name="Wang Z."/>
            <person name="Wu H."/>
            <person name="Ma T."/>
            <person name="Liu J."/>
            <person name="Xi Z."/>
        </authorList>
    </citation>
    <scope>NUCLEOTIDE SEQUENCE [LARGE SCALE GENOMIC DNA]</scope>
    <source>
        <strain evidence="3">J267</strain>
        <tissue evidence="3">Leaf</tissue>
    </source>
</reference>
<feature type="region of interest" description="Disordered" evidence="2">
    <location>
        <begin position="364"/>
        <end position="383"/>
    </location>
</feature>
<dbReference type="GO" id="GO:0006355">
    <property type="term" value="P:regulation of DNA-templated transcription"/>
    <property type="evidence" value="ECO:0007669"/>
    <property type="project" value="InterPro"/>
</dbReference>
<evidence type="ECO:0008006" key="5">
    <source>
        <dbReference type="Google" id="ProtNLM"/>
    </source>
</evidence>
<proteinExistence type="predicted"/>
<dbReference type="EMBL" id="CM018040">
    <property type="protein sequence ID" value="KAA8535124.1"/>
    <property type="molecule type" value="Genomic_DNA"/>
</dbReference>
<accession>A0A5J5AXL8</accession>
<evidence type="ECO:0000313" key="3">
    <source>
        <dbReference type="EMBL" id="KAA8535124.1"/>
    </source>
</evidence>
<protein>
    <recommendedName>
        <fullName evidence="5">Histone acetyltransferase</fullName>
    </recommendedName>
</protein>
<evidence type="ECO:0000256" key="1">
    <source>
        <dbReference type="ARBA" id="ARBA00023242"/>
    </source>
</evidence>
<dbReference type="AlphaFoldDB" id="A0A5J5AXL8"/>
<dbReference type="Proteomes" id="UP000325577">
    <property type="component" value="Linkage Group LG17"/>
</dbReference>
<dbReference type="Gene3D" id="1.10.246.20">
    <property type="entry name" value="Coactivator CBP, KIX domain"/>
    <property type="match status" value="1"/>
</dbReference>
<feature type="region of interest" description="Disordered" evidence="2">
    <location>
        <begin position="148"/>
        <end position="177"/>
    </location>
</feature>
<dbReference type="PANTHER" id="PTHR35300:SF4">
    <property type="entry name" value="HISTONE ACETYLTRANSFERASE"/>
    <property type="match status" value="1"/>
</dbReference>
<dbReference type="GO" id="GO:0003712">
    <property type="term" value="F:transcription coregulator activity"/>
    <property type="evidence" value="ECO:0007669"/>
    <property type="project" value="InterPro"/>
</dbReference>
<sequence>MSTVCEGGRPLHLRWGTSHPWLCYCWKMPKPGLRPYECVKRAWHSDRHQPMRGSIIQQIFRVAQESHSAATRRNKEWQEKLPFVVFKAEEIMYSKANSEAEYMDLETIWDRLNDSINTIIRRDESTEAGELLPPCVEAALNLGCVQVRTSRSERNSNPRSYLSPRAQDPGLAPTKILDNTTNERNSCLLPHHSSNQISFARPTITSSTHLVSESNRHLTQNNNPTASCNFPLSCEKFTPPGNIQFNPMESNTSLYVGSVYPLYCGTDFQPNMSRLSCQNSKNSNTIIVGTPIFSSIPQPAGVVCLQNLFSCDGDENASNRITQSNFRDNHEKAPEMECDLSLRLGFPSDPQKIIGKCSFHDNDDVSSSSSQEESRFSDLSPTTSKEYSFFPMKTTNDPFKFHTSKWISEGEDQIVEAGVRKRKAPLNNNVEDRQFFWPLSQMKRPGL</sequence>
<evidence type="ECO:0000256" key="2">
    <source>
        <dbReference type="SAM" id="MobiDB-lite"/>
    </source>
</evidence>
<gene>
    <name evidence="3" type="ORF">F0562_030127</name>
</gene>
<organism evidence="3 4">
    <name type="scientific">Nyssa sinensis</name>
    <dbReference type="NCBI Taxonomy" id="561372"/>
    <lineage>
        <taxon>Eukaryota</taxon>
        <taxon>Viridiplantae</taxon>
        <taxon>Streptophyta</taxon>
        <taxon>Embryophyta</taxon>
        <taxon>Tracheophyta</taxon>
        <taxon>Spermatophyta</taxon>
        <taxon>Magnoliopsida</taxon>
        <taxon>eudicotyledons</taxon>
        <taxon>Gunneridae</taxon>
        <taxon>Pentapetalae</taxon>
        <taxon>asterids</taxon>
        <taxon>Cornales</taxon>
        <taxon>Nyssaceae</taxon>
        <taxon>Nyssa</taxon>
    </lineage>
</organism>